<protein>
    <submittedName>
        <fullName evidence="3">Uncharacterized protein</fullName>
    </submittedName>
</protein>
<sequence length="150" mass="17694">MDMKTPQIKMDETEKEIKNIKLLLEKKNDELDKKKKDVNVKKKEIEDYIEEKQTPSKLLFSTGDRWFLRLDDELKCLQIDYDKLLSVIIEKEKQLTLLMEKEFANPNENLPKRVKKDNQEVVPPHDKPAPLLKNRSFEIGDDGTVENLIN</sequence>
<evidence type="ECO:0000313" key="4">
    <source>
        <dbReference type="Proteomes" id="UP001211065"/>
    </source>
</evidence>
<accession>A0AAD5TTK7</accession>
<dbReference type="Proteomes" id="UP001211065">
    <property type="component" value="Unassembled WGS sequence"/>
</dbReference>
<dbReference type="EMBL" id="JADGJW010001533">
    <property type="protein sequence ID" value="KAJ3202696.1"/>
    <property type="molecule type" value="Genomic_DNA"/>
</dbReference>
<evidence type="ECO:0000256" key="1">
    <source>
        <dbReference type="SAM" id="Coils"/>
    </source>
</evidence>
<feature type="compositionally biased region" description="Basic and acidic residues" evidence="2">
    <location>
        <begin position="116"/>
        <end position="128"/>
    </location>
</feature>
<proteinExistence type="predicted"/>
<evidence type="ECO:0000256" key="2">
    <source>
        <dbReference type="SAM" id="MobiDB-lite"/>
    </source>
</evidence>
<keyword evidence="4" id="KW-1185">Reference proteome</keyword>
<feature type="coiled-coil region" evidence="1">
    <location>
        <begin position="10"/>
        <end position="51"/>
    </location>
</feature>
<evidence type="ECO:0000313" key="3">
    <source>
        <dbReference type="EMBL" id="KAJ3202696.1"/>
    </source>
</evidence>
<organism evidence="3 4">
    <name type="scientific">Clydaea vesicula</name>
    <dbReference type="NCBI Taxonomy" id="447962"/>
    <lineage>
        <taxon>Eukaryota</taxon>
        <taxon>Fungi</taxon>
        <taxon>Fungi incertae sedis</taxon>
        <taxon>Chytridiomycota</taxon>
        <taxon>Chytridiomycota incertae sedis</taxon>
        <taxon>Chytridiomycetes</taxon>
        <taxon>Lobulomycetales</taxon>
        <taxon>Lobulomycetaceae</taxon>
        <taxon>Clydaea</taxon>
    </lineage>
</organism>
<name>A0AAD5TTK7_9FUNG</name>
<keyword evidence="1" id="KW-0175">Coiled coil</keyword>
<reference evidence="3" key="1">
    <citation type="submission" date="2020-05" db="EMBL/GenBank/DDBJ databases">
        <title>Phylogenomic resolution of chytrid fungi.</title>
        <authorList>
            <person name="Stajich J.E."/>
            <person name="Amses K."/>
            <person name="Simmons R."/>
            <person name="Seto K."/>
            <person name="Myers J."/>
            <person name="Bonds A."/>
            <person name="Quandt C.A."/>
            <person name="Barry K."/>
            <person name="Liu P."/>
            <person name="Grigoriev I."/>
            <person name="Longcore J.E."/>
            <person name="James T.Y."/>
        </authorList>
    </citation>
    <scope>NUCLEOTIDE SEQUENCE</scope>
    <source>
        <strain evidence="3">JEL0476</strain>
    </source>
</reference>
<comment type="caution">
    <text evidence="3">The sequence shown here is derived from an EMBL/GenBank/DDBJ whole genome shotgun (WGS) entry which is preliminary data.</text>
</comment>
<gene>
    <name evidence="3" type="ORF">HK099_001767</name>
</gene>
<feature type="region of interest" description="Disordered" evidence="2">
    <location>
        <begin position="106"/>
        <end position="135"/>
    </location>
</feature>
<dbReference type="AlphaFoldDB" id="A0AAD5TTK7"/>